<feature type="domain" description="DUF6879" evidence="1">
    <location>
        <begin position="35"/>
        <end position="194"/>
    </location>
</feature>
<gene>
    <name evidence="2" type="ORF">Stube_25410</name>
</gene>
<dbReference type="Proteomes" id="UP000431826">
    <property type="component" value="Unassembled WGS sequence"/>
</dbReference>
<dbReference type="Pfam" id="PF21806">
    <property type="entry name" value="DUF6879"/>
    <property type="match status" value="1"/>
</dbReference>
<dbReference type="RefSeq" id="WP_159743826.1">
    <property type="nucleotide sequence ID" value="NZ_BLIR01000001.1"/>
</dbReference>
<evidence type="ECO:0000259" key="1">
    <source>
        <dbReference type="Pfam" id="PF21806"/>
    </source>
</evidence>
<comment type="caution">
    <text evidence="2">The sequence shown here is derived from an EMBL/GenBank/DDBJ whole genome shotgun (WGS) entry which is preliminary data.</text>
</comment>
<accession>A0A640UP62</accession>
<dbReference type="EMBL" id="BLIR01000001">
    <property type="protein sequence ID" value="GFE37868.1"/>
    <property type="molecule type" value="Genomic_DNA"/>
</dbReference>
<evidence type="ECO:0000313" key="2">
    <source>
        <dbReference type="EMBL" id="GFE37868.1"/>
    </source>
</evidence>
<name>A0A640UP62_9ACTN</name>
<evidence type="ECO:0000313" key="3">
    <source>
        <dbReference type="Proteomes" id="UP000431826"/>
    </source>
</evidence>
<protein>
    <recommendedName>
        <fullName evidence="1">DUF6879 domain-containing protein</fullName>
    </recommendedName>
</protein>
<sequence>MLDLRCPSLPAEQGVPLDDDAYVSDFRTRRKAIRNGESWKLERLQHFEEDDSPRRDALRRGDWPEALRLFQEGLEAARKAADDDRRHGSPFHRLRVVEEPLTPYVQWELHWLHMRAEVGHHTRVLPAKEVATAETDRLLPEVVILDNRTLYEILYTEAGAFESARRFTEPEVVQPWVAYVKQAYARAEDIRAYFERAVAHLPPPPAA</sequence>
<dbReference type="InterPro" id="IPR049244">
    <property type="entry name" value="DUF6879"/>
</dbReference>
<dbReference type="OrthoDB" id="3436275at2"/>
<keyword evidence="3" id="KW-1185">Reference proteome</keyword>
<proteinExistence type="predicted"/>
<organism evidence="2 3">
    <name type="scientific">Streptomyces tubercidicus</name>
    <dbReference type="NCBI Taxonomy" id="47759"/>
    <lineage>
        <taxon>Bacteria</taxon>
        <taxon>Bacillati</taxon>
        <taxon>Actinomycetota</taxon>
        <taxon>Actinomycetes</taxon>
        <taxon>Kitasatosporales</taxon>
        <taxon>Streptomycetaceae</taxon>
        <taxon>Streptomyces</taxon>
    </lineage>
</organism>
<dbReference type="AlphaFoldDB" id="A0A640UP62"/>
<dbReference type="GeneID" id="96283664"/>
<reference evidence="2 3" key="1">
    <citation type="submission" date="2019-12" db="EMBL/GenBank/DDBJ databases">
        <title>Whole genome shotgun sequence of Streptomyces tubercidicus NBRC 13090.</title>
        <authorList>
            <person name="Ichikawa N."/>
            <person name="Kimura A."/>
            <person name="Kitahashi Y."/>
            <person name="Komaki H."/>
            <person name="Tamura T."/>
        </authorList>
    </citation>
    <scope>NUCLEOTIDE SEQUENCE [LARGE SCALE GENOMIC DNA]</scope>
    <source>
        <strain evidence="2 3">NBRC 13090</strain>
    </source>
</reference>